<dbReference type="Pfam" id="PF11274">
    <property type="entry name" value="DUF3074"/>
    <property type="match status" value="1"/>
</dbReference>
<dbReference type="Proteomes" id="UP000195602">
    <property type="component" value="Unassembled WGS sequence"/>
</dbReference>
<gene>
    <name evidence="2" type="ORF">A9F13_10g01111</name>
</gene>
<dbReference type="PANTHER" id="PTHR40370:SF1">
    <property type="entry name" value="DUF3074 DOMAIN-CONTAINING PROTEIN"/>
    <property type="match status" value="1"/>
</dbReference>
<protein>
    <recommendedName>
        <fullName evidence="1">DUF3074 domain-containing protein</fullName>
    </recommendedName>
</protein>
<evidence type="ECO:0000313" key="2">
    <source>
        <dbReference type="EMBL" id="OVF07972.1"/>
    </source>
</evidence>
<dbReference type="Gene3D" id="3.30.530.20">
    <property type="match status" value="1"/>
</dbReference>
<reference evidence="2 3" key="1">
    <citation type="submission" date="2017-04" db="EMBL/GenBank/DDBJ databases">
        <title>Draft genome of the yeast Clavispora lusitaniae type strain CBS 6936.</title>
        <authorList>
            <person name="Durrens P."/>
            <person name="Klopp C."/>
            <person name="Biteau N."/>
            <person name="Fitton-Ouhabi V."/>
            <person name="Dementhon K."/>
            <person name="Accoceberry I."/>
            <person name="Sherman D.J."/>
            <person name="Noel T."/>
        </authorList>
    </citation>
    <scope>NUCLEOTIDE SEQUENCE [LARGE SCALE GENOMIC DNA]</scope>
    <source>
        <strain evidence="2 3">CBS 6936</strain>
    </source>
</reference>
<dbReference type="InterPro" id="IPR023393">
    <property type="entry name" value="START-like_dom_sf"/>
</dbReference>
<dbReference type="EMBL" id="LYUB02000010">
    <property type="protein sequence ID" value="OVF07972.1"/>
    <property type="molecule type" value="Genomic_DNA"/>
</dbReference>
<proteinExistence type="predicted"/>
<dbReference type="InterPro" id="IPR024500">
    <property type="entry name" value="DUF3074"/>
</dbReference>
<accession>A0AA91PYU4</accession>
<evidence type="ECO:0000313" key="3">
    <source>
        <dbReference type="Proteomes" id="UP000195602"/>
    </source>
</evidence>
<organism evidence="2 3">
    <name type="scientific">Clavispora lusitaniae</name>
    <name type="common">Candida lusitaniae</name>
    <dbReference type="NCBI Taxonomy" id="36911"/>
    <lineage>
        <taxon>Eukaryota</taxon>
        <taxon>Fungi</taxon>
        <taxon>Dikarya</taxon>
        <taxon>Ascomycota</taxon>
        <taxon>Saccharomycotina</taxon>
        <taxon>Pichiomycetes</taxon>
        <taxon>Metschnikowiaceae</taxon>
        <taxon>Clavispora</taxon>
    </lineage>
</organism>
<dbReference type="SUPFAM" id="SSF55961">
    <property type="entry name" value="Bet v1-like"/>
    <property type="match status" value="1"/>
</dbReference>
<evidence type="ECO:0000259" key="1">
    <source>
        <dbReference type="Pfam" id="PF11274"/>
    </source>
</evidence>
<dbReference type="AlphaFoldDB" id="A0AA91PYU4"/>
<name>A0AA91PYU4_CLALS</name>
<sequence>MNSSPRISLAGEMGAGLIDGAERVMRAVGAWKKGRVYSFAVPQCREKIATATYSDQFEGDYWVARQTEFRELDPRTRRAVFDLLMRYSAGKADLDHCHTQYEKEYIEELVQIHLTEHPLAGAPAHYSCFSYLAQLEYKLQWPLSRRRFCNLILVAWHESGNSAYVISLAVSPEVAGARPGNFVEAQYSAVEHIEFDPESGSLKWTMATCSDAKGHIPAWLARMSMNGVVAQDVAHFLRWAETTK</sequence>
<dbReference type="KEGG" id="clus:A9F13_10g01111"/>
<dbReference type="PANTHER" id="PTHR40370">
    <property type="entry name" value="EXPRESSED PROTEIN"/>
    <property type="match status" value="1"/>
</dbReference>
<comment type="caution">
    <text evidence="2">The sequence shown here is derived from an EMBL/GenBank/DDBJ whole genome shotgun (WGS) entry which is preliminary data.</text>
</comment>
<feature type="domain" description="DUF3074" evidence="1">
    <location>
        <begin position="62"/>
        <end position="240"/>
    </location>
</feature>